<dbReference type="InterPro" id="IPR000719">
    <property type="entry name" value="Prot_kinase_dom"/>
</dbReference>
<dbReference type="PROSITE" id="PS00109">
    <property type="entry name" value="PROTEIN_KINASE_TYR"/>
    <property type="match status" value="1"/>
</dbReference>
<dbReference type="GO" id="GO:0005524">
    <property type="term" value="F:ATP binding"/>
    <property type="evidence" value="ECO:0007669"/>
    <property type="project" value="UniProtKB-KW"/>
</dbReference>
<dbReference type="PROSITE" id="PS50011">
    <property type="entry name" value="PROTEIN_KINASE_DOM"/>
    <property type="match status" value="1"/>
</dbReference>
<dbReference type="GO" id="GO:0004674">
    <property type="term" value="F:protein serine/threonine kinase activity"/>
    <property type="evidence" value="ECO:0007669"/>
    <property type="project" value="UniProtKB-KW"/>
</dbReference>
<dbReference type="InterPro" id="IPR011009">
    <property type="entry name" value="Kinase-like_dom_sf"/>
</dbReference>
<dbReference type="AlphaFoldDB" id="A0A9N9EWW4"/>
<feature type="domain" description="Protein kinase" evidence="1">
    <location>
        <begin position="1"/>
        <end position="196"/>
    </location>
</feature>
<dbReference type="InterPro" id="IPR008266">
    <property type="entry name" value="Tyr_kinase_AS"/>
</dbReference>
<name>A0A9N9EWW4_9GLOM</name>
<evidence type="ECO:0000313" key="3">
    <source>
        <dbReference type="Proteomes" id="UP000789570"/>
    </source>
</evidence>
<dbReference type="OrthoDB" id="2448781at2759"/>
<keyword evidence="3" id="KW-1185">Reference proteome</keyword>
<evidence type="ECO:0000259" key="1">
    <source>
        <dbReference type="PROSITE" id="PS50011"/>
    </source>
</evidence>
<comment type="caution">
    <text evidence="2">The sequence shown here is derived from an EMBL/GenBank/DDBJ whole genome shotgun (WGS) entry which is preliminary data.</text>
</comment>
<sequence>LYIEIAGVIYSEQASFDPLSPTYYKNLKFILKNGNISRQAAFLYIQEIDFNVHFSYLKQIANKLVYIVKVSNKYELLSEYFWGWMMVIMEYLNGYLRLCDLDSQMKKKVEMSVMETVQIMYSENYVHDDLRSINIMISEGDVKFIDFDWSGKEEMIRYPYFINCISIKVWYSEMYAGALIRKTHNLHLLDHIFKDE</sequence>
<dbReference type="Gene3D" id="1.10.510.10">
    <property type="entry name" value="Transferase(Phosphotransferase) domain 1"/>
    <property type="match status" value="1"/>
</dbReference>
<dbReference type="EMBL" id="CAJVPQ010007186">
    <property type="protein sequence ID" value="CAG8693939.1"/>
    <property type="molecule type" value="Genomic_DNA"/>
</dbReference>
<protein>
    <submittedName>
        <fullName evidence="2">2704_t:CDS:1</fullName>
    </submittedName>
</protein>
<feature type="non-terminal residue" evidence="2">
    <location>
        <position position="196"/>
    </location>
</feature>
<accession>A0A9N9EWW4</accession>
<dbReference type="Pfam" id="PF00069">
    <property type="entry name" value="Pkinase"/>
    <property type="match status" value="1"/>
</dbReference>
<organism evidence="2 3">
    <name type="scientific">Funneliformis caledonium</name>
    <dbReference type="NCBI Taxonomy" id="1117310"/>
    <lineage>
        <taxon>Eukaryota</taxon>
        <taxon>Fungi</taxon>
        <taxon>Fungi incertae sedis</taxon>
        <taxon>Mucoromycota</taxon>
        <taxon>Glomeromycotina</taxon>
        <taxon>Glomeromycetes</taxon>
        <taxon>Glomerales</taxon>
        <taxon>Glomeraceae</taxon>
        <taxon>Funneliformis</taxon>
    </lineage>
</organism>
<proteinExistence type="predicted"/>
<evidence type="ECO:0000313" key="2">
    <source>
        <dbReference type="EMBL" id="CAG8693939.1"/>
    </source>
</evidence>
<dbReference type="Proteomes" id="UP000789570">
    <property type="component" value="Unassembled WGS sequence"/>
</dbReference>
<reference evidence="2" key="1">
    <citation type="submission" date="2021-06" db="EMBL/GenBank/DDBJ databases">
        <authorList>
            <person name="Kallberg Y."/>
            <person name="Tangrot J."/>
            <person name="Rosling A."/>
        </authorList>
    </citation>
    <scope>NUCLEOTIDE SEQUENCE</scope>
    <source>
        <strain evidence="2">UK204</strain>
    </source>
</reference>
<gene>
    <name evidence="2" type="ORF">FCALED_LOCUS13112</name>
</gene>
<dbReference type="SUPFAM" id="SSF56112">
    <property type="entry name" value="Protein kinase-like (PK-like)"/>
    <property type="match status" value="1"/>
</dbReference>